<evidence type="ECO:0000256" key="2">
    <source>
        <dbReference type="ARBA" id="ARBA00023002"/>
    </source>
</evidence>
<dbReference type="AlphaFoldDB" id="A0A2N5XKU3"/>
<dbReference type="Gene3D" id="3.40.605.10">
    <property type="entry name" value="Aldehyde Dehydrogenase, Chain A, domain 1"/>
    <property type="match status" value="1"/>
</dbReference>
<reference evidence="6 7" key="1">
    <citation type="submission" date="2018-01" db="EMBL/GenBank/DDBJ databases">
        <title>The draft genome sequence of Cohaesibacter sp. H1304.</title>
        <authorList>
            <person name="Wang N.-N."/>
            <person name="Du Z.-J."/>
        </authorList>
    </citation>
    <scope>NUCLEOTIDE SEQUENCE [LARGE SCALE GENOMIC DNA]</scope>
    <source>
        <strain evidence="6 7">H1304</strain>
    </source>
</reference>
<dbReference type="OrthoDB" id="9802947at2"/>
<evidence type="ECO:0000313" key="7">
    <source>
        <dbReference type="Proteomes" id="UP000234881"/>
    </source>
</evidence>
<protein>
    <submittedName>
        <fullName evidence="6">Aldehyde dehydrogenase</fullName>
    </submittedName>
</protein>
<name>A0A2N5XKU3_9HYPH</name>
<keyword evidence="7" id="KW-1185">Reference proteome</keyword>
<dbReference type="EMBL" id="PKUQ01000055">
    <property type="protein sequence ID" value="PLW75151.1"/>
    <property type="molecule type" value="Genomic_DNA"/>
</dbReference>
<keyword evidence="2 4" id="KW-0560">Oxidoreductase</keyword>
<sequence>MAQTIAQDKQWSNLIGGSHQEAASGLTLDVSCPSDGQIFCTIARSGLDDVDAAVKAARTALETGPWSRMTATERGRCISLLGQLVLDNHSELAALESRDTGKPLRQAETDITVSARYFEFYGGAADKVMGESIPVLDGYTAFTLREPHGVIGSIIPWNYPAQIGSRIIGAGLAMGNCLVIKPAEAAGLSVLRMAELALEAGVPSGVLNVVTGLGEEAGAALASHTDIDFLTFTGSPEVGSQVQRAAGVNHIGTTLELGGKSPQLLFADANLDDALPVVVNAIIQNAGQTCSAGSRLLVHHDIWENVIERLSARFETLVANRHDADADLGPLISHGQAERLQTFMTLAHDLDIPVLAAGTIAQDAPESGYYAAPVLFGPVPSGCALAQEEIFGPVLSMIPFREEEEAVRIANGTPFGLVAGVWTADTSRSMRMARAIRAGQVYINGYGAGGGVELPFGGFKKSGHGREKGMASLMELSAVKTVIMKHG</sequence>
<evidence type="ECO:0000313" key="6">
    <source>
        <dbReference type="EMBL" id="PLW75151.1"/>
    </source>
</evidence>
<dbReference type="RefSeq" id="WP_101535811.1">
    <property type="nucleotide sequence ID" value="NZ_PKUQ01000055.1"/>
</dbReference>
<dbReference type="InterPro" id="IPR016161">
    <property type="entry name" value="Ald_DH/histidinol_DH"/>
</dbReference>
<dbReference type="InterPro" id="IPR016162">
    <property type="entry name" value="Ald_DH_N"/>
</dbReference>
<dbReference type="CDD" id="cd07109">
    <property type="entry name" value="ALDH_AAS00426"/>
    <property type="match status" value="1"/>
</dbReference>
<dbReference type="PANTHER" id="PTHR11699">
    <property type="entry name" value="ALDEHYDE DEHYDROGENASE-RELATED"/>
    <property type="match status" value="1"/>
</dbReference>
<evidence type="ECO:0000256" key="4">
    <source>
        <dbReference type="RuleBase" id="RU003345"/>
    </source>
</evidence>
<evidence type="ECO:0000256" key="1">
    <source>
        <dbReference type="ARBA" id="ARBA00009986"/>
    </source>
</evidence>
<dbReference type="InterPro" id="IPR016163">
    <property type="entry name" value="Ald_DH_C"/>
</dbReference>
<dbReference type="Gene3D" id="3.40.309.10">
    <property type="entry name" value="Aldehyde Dehydrogenase, Chain A, domain 2"/>
    <property type="match status" value="1"/>
</dbReference>
<evidence type="ECO:0000256" key="3">
    <source>
        <dbReference type="PROSITE-ProRule" id="PRU10007"/>
    </source>
</evidence>
<proteinExistence type="inferred from homology"/>
<feature type="active site" evidence="3">
    <location>
        <position position="256"/>
    </location>
</feature>
<gene>
    <name evidence="6" type="ORF">C0081_21615</name>
</gene>
<comment type="caution">
    <text evidence="6">The sequence shown here is derived from an EMBL/GenBank/DDBJ whole genome shotgun (WGS) entry which is preliminary data.</text>
</comment>
<dbReference type="GO" id="GO:0016620">
    <property type="term" value="F:oxidoreductase activity, acting on the aldehyde or oxo group of donors, NAD or NADP as acceptor"/>
    <property type="evidence" value="ECO:0007669"/>
    <property type="project" value="InterPro"/>
</dbReference>
<comment type="similarity">
    <text evidence="1 4">Belongs to the aldehyde dehydrogenase family.</text>
</comment>
<dbReference type="InterPro" id="IPR015590">
    <property type="entry name" value="Aldehyde_DH_dom"/>
</dbReference>
<accession>A0A2N5XKU3</accession>
<dbReference type="Proteomes" id="UP000234881">
    <property type="component" value="Unassembled WGS sequence"/>
</dbReference>
<organism evidence="6 7">
    <name type="scientific">Cohaesibacter celericrescens</name>
    <dbReference type="NCBI Taxonomy" id="2067669"/>
    <lineage>
        <taxon>Bacteria</taxon>
        <taxon>Pseudomonadati</taxon>
        <taxon>Pseudomonadota</taxon>
        <taxon>Alphaproteobacteria</taxon>
        <taxon>Hyphomicrobiales</taxon>
        <taxon>Cohaesibacteraceae</taxon>
    </lineage>
</organism>
<feature type="domain" description="Aldehyde dehydrogenase" evidence="5">
    <location>
        <begin position="24"/>
        <end position="482"/>
    </location>
</feature>
<dbReference type="InterPro" id="IPR029510">
    <property type="entry name" value="Ald_DH_CS_GLU"/>
</dbReference>
<dbReference type="SUPFAM" id="SSF53720">
    <property type="entry name" value="ALDH-like"/>
    <property type="match status" value="1"/>
</dbReference>
<dbReference type="FunFam" id="3.40.605.10:FF:000007">
    <property type="entry name" value="NAD/NADP-dependent betaine aldehyde dehydrogenase"/>
    <property type="match status" value="1"/>
</dbReference>
<evidence type="ECO:0000259" key="5">
    <source>
        <dbReference type="Pfam" id="PF00171"/>
    </source>
</evidence>
<dbReference type="Pfam" id="PF00171">
    <property type="entry name" value="Aldedh"/>
    <property type="match status" value="1"/>
</dbReference>
<dbReference type="PROSITE" id="PS00687">
    <property type="entry name" value="ALDEHYDE_DEHYDR_GLU"/>
    <property type="match status" value="1"/>
</dbReference>